<evidence type="ECO:0000256" key="1">
    <source>
        <dbReference type="SAM" id="SignalP"/>
    </source>
</evidence>
<sequence>MYKYVLTLSLFLLFVSGSVYGQSQKNDSDKNNRAFAAAVQKRYKVSKAMRKARLYGQVVVGFTVDTLGQMVDFKIVEDLGFGTAEEFIRVLKLYQEAGPRWSPGIAGGKKVAVPFTMPITIDTR</sequence>
<dbReference type="RefSeq" id="WP_274268958.1">
    <property type="nucleotide sequence ID" value="NZ_CP117880.1"/>
</dbReference>
<dbReference type="Gene3D" id="3.30.1150.10">
    <property type="match status" value="1"/>
</dbReference>
<name>A0ABY7WKY9_9SPHI</name>
<gene>
    <name evidence="2" type="ORF">PQ465_07680</name>
</gene>
<dbReference type="SUPFAM" id="SSF74653">
    <property type="entry name" value="TolA/TonB C-terminal domain"/>
    <property type="match status" value="1"/>
</dbReference>
<evidence type="ECO:0000313" key="3">
    <source>
        <dbReference type="Proteomes" id="UP001221558"/>
    </source>
</evidence>
<accession>A0ABY7WKY9</accession>
<keyword evidence="3" id="KW-1185">Reference proteome</keyword>
<feature type="chain" id="PRO_5045976289" description="TonB C-terminal domain-containing protein" evidence="1">
    <location>
        <begin position="22"/>
        <end position="124"/>
    </location>
</feature>
<evidence type="ECO:0000313" key="2">
    <source>
        <dbReference type="EMBL" id="WDF70249.1"/>
    </source>
</evidence>
<evidence type="ECO:0008006" key="4">
    <source>
        <dbReference type="Google" id="ProtNLM"/>
    </source>
</evidence>
<reference evidence="2 3" key="1">
    <citation type="submission" date="2023-02" db="EMBL/GenBank/DDBJ databases">
        <title>Genome sequence of Sphingobacterium sp. KACC 22765.</title>
        <authorList>
            <person name="Kim S."/>
            <person name="Heo J."/>
            <person name="Kwon S.-W."/>
        </authorList>
    </citation>
    <scope>NUCLEOTIDE SEQUENCE [LARGE SCALE GENOMIC DNA]</scope>
    <source>
        <strain evidence="2 3">KACC 22765</strain>
    </source>
</reference>
<dbReference type="Proteomes" id="UP001221558">
    <property type="component" value="Chromosome"/>
</dbReference>
<dbReference type="EMBL" id="CP117880">
    <property type="protein sequence ID" value="WDF70249.1"/>
    <property type="molecule type" value="Genomic_DNA"/>
</dbReference>
<organism evidence="2 3">
    <name type="scientific">Sphingobacterium oryzagri</name>
    <dbReference type="NCBI Taxonomy" id="3025669"/>
    <lineage>
        <taxon>Bacteria</taxon>
        <taxon>Pseudomonadati</taxon>
        <taxon>Bacteroidota</taxon>
        <taxon>Sphingobacteriia</taxon>
        <taxon>Sphingobacteriales</taxon>
        <taxon>Sphingobacteriaceae</taxon>
        <taxon>Sphingobacterium</taxon>
    </lineage>
</organism>
<protein>
    <recommendedName>
        <fullName evidence="4">TonB C-terminal domain-containing protein</fullName>
    </recommendedName>
</protein>
<feature type="signal peptide" evidence="1">
    <location>
        <begin position="1"/>
        <end position="21"/>
    </location>
</feature>
<keyword evidence="1" id="KW-0732">Signal</keyword>
<proteinExistence type="predicted"/>